<feature type="transmembrane region" description="Helical" evidence="6">
    <location>
        <begin position="216"/>
        <end position="241"/>
    </location>
</feature>
<keyword evidence="4 6" id="KW-1133">Transmembrane helix</keyword>
<reference evidence="7" key="1">
    <citation type="submission" date="2022-07" db="EMBL/GenBank/DDBJ databases">
        <title>Phylogenomic reconstructions and comparative analyses of Kickxellomycotina fungi.</title>
        <authorList>
            <person name="Reynolds N.K."/>
            <person name="Stajich J.E."/>
            <person name="Barry K."/>
            <person name="Grigoriev I.V."/>
            <person name="Crous P."/>
            <person name="Smith M.E."/>
        </authorList>
    </citation>
    <scope>NUCLEOTIDE SEQUENCE</scope>
    <source>
        <strain evidence="7">IMI 214461</strain>
    </source>
</reference>
<dbReference type="Gene3D" id="3.40.50.1820">
    <property type="entry name" value="alpha/beta hydrolase"/>
    <property type="match status" value="1"/>
</dbReference>
<dbReference type="OrthoDB" id="277931at2759"/>
<dbReference type="SUPFAM" id="SSF53474">
    <property type="entry name" value="alpha/beta-Hydrolases"/>
    <property type="match status" value="1"/>
</dbReference>
<comment type="similarity">
    <text evidence="2">Belongs to the TMCO4 family.</text>
</comment>
<evidence type="ECO:0000256" key="5">
    <source>
        <dbReference type="ARBA" id="ARBA00023136"/>
    </source>
</evidence>
<dbReference type="PANTHER" id="PTHR17920">
    <property type="entry name" value="TRANSMEMBRANE AND COILED-COIL DOMAIN-CONTAINING PROTEIN 4 TMCO4"/>
    <property type="match status" value="1"/>
</dbReference>
<dbReference type="InterPro" id="IPR029058">
    <property type="entry name" value="AB_hydrolase_fold"/>
</dbReference>
<comment type="caution">
    <text evidence="7">The sequence shown here is derived from an EMBL/GenBank/DDBJ whole genome shotgun (WGS) entry which is preliminary data.</text>
</comment>
<dbReference type="PANTHER" id="PTHR17920:SF23">
    <property type="entry name" value="DUF726-DOMAIN-CONTAINING PROTEIN"/>
    <property type="match status" value="1"/>
</dbReference>
<keyword evidence="5 6" id="KW-0472">Membrane</keyword>
<dbReference type="AlphaFoldDB" id="A0A9W8EFV4"/>
<evidence type="ECO:0000256" key="3">
    <source>
        <dbReference type="ARBA" id="ARBA00022692"/>
    </source>
</evidence>
<sequence>METLELNAAVTQNWLAALCICSGRCVMAANGESASQAWSDQFTQSVLEWFAISATDQAHIKALPYGDAANDMVLLMLRCKRADEEAAEADIASTSLSLGMASDPEKMYSGLLLTCLGIGERQLELLEGWQEDSGSRRAAAATGGVPLLRPFAYDARSRATAFVISDWLDMPKQVVSAYEARIASGLEQVAAKAKLGDASAKALEDERRRKWGWRKYLAAGAGVAVAGTLVGVTAGLAAPLLAAGMGAVGIGGLGFLATAGGSAMIGSLLGIAGGGLIGKRFNTRLRGLREFYFTRLPMATAGSEVSAHFLHATVLVPGFLNGAASTSPFAPIAGVMGLDLGEAYTLYYETEELVALQGAFANFVNSTAKNTAVSLILKQTILSVLIGALTWPLAILKLGQLIDTPWAVGLERAKRAGKLLADVLINRAHGDRPVTLVGYSLGALTIFACLQEMHKRKAFGIVEVAVLLGMPADSTAKNAWLAACQCVSRRVIVGYSKNDWILAFLFRANALCANLTGLTGLDTDALFRQQPLVRRKVVNVDLAETIAQHSDYLAKIDDVMLELSRHF</sequence>
<evidence type="ECO:0000256" key="1">
    <source>
        <dbReference type="ARBA" id="ARBA00004141"/>
    </source>
</evidence>
<organism evidence="7 8">
    <name type="scientific">Coemansia thaxteri</name>
    <dbReference type="NCBI Taxonomy" id="2663907"/>
    <lineage>
        <taxon>Eukaryota</taxon>
        <taxon>Fungi</taxon>
        <taxon>Fungi incertae sedis</taxon>
        <taxon>Zoopagomycota</taxon>
        <taxon>Kickxellomycotina</taxon>
        <taxon>Kickxellomycetes</taxon>
        <taxon>Kickxellales</taxon>
        <taxon>Kickxellaceae</taxon>
        <taxon>Coemansia</taxon>
    </lineage>
</organism>
<evidence type="ECO:0000256" key="6">
    <source>
        <dbReference type="SAM" id="Phobius"/>
    </source>
</evidence>
<feature type="transmembrane region" description="Helical" evidence="6">
    <location>
        <begin position="375"/>
        <end position="396"/>
    </location>
</feature>
<proteinExistence type="inferred from homology"/>
<evidence type="ECO:0000313" key="8">
    <source>
        <dbReference type="Proteomes" id="UP001150907"/>
    </source>
</evidence>
<evidence type="ECO:0000256" key="2">
    <source>
        <dbReference type="ARBA" id="ARBA00009824"/>
    </source>
</evidence>
<keyword evidence="8" id="KW-1185">Reference proteome</keyword>
<dbReference type="Proteomes" id="UP001150907">
    <property type="component" value="Unassembled WGS sequence"/>
</dbReference>
<feature type="transmembrane region" description="Helical" evidence="6">
    <location>
        <begin position="253"/>
        <end position="277"/>
    </location>
</feature>
<name>A0A9W8EFV4_9FUNG</name>
<keyword evidence="3 6" id="KW-0812">Transmembrane</keyword>
<evidence type="ECO:0000256" key="4">
    <source>
        <dbReference type="ARBA" id="ARBA00022989"/>
    </source>
</evidence>
<protein>
    <submittedName>
        <fullName evidence="7">Transmembrane and coiled-coil domain-containing protein 4</fullName>
    </submittedName>
</protein>
<comment type="subcellular location">
    <subcellularLocation>
        <location evidence="1">Membrane</location>
        <topology evidence="1">Multi-pass membrane protein</topology>
    </subcellularLocation>
</comment>
<dbReference type="EMBL" id="JANBQF010000940">
    <property type="protein sequence ID" value="KAJ1998524.1"/>
    <property type="molecule type" value="Genomic_DNA"/>
</dbReference>
<dbReference type="GO" id="GO:0016020">
    <property type="term" value="C:membrane"/>
    <property type="evidence" value="ECO:0007669"/>
    <property type="project" value="UniProtKB-SubCell"/>
</dbReference>
<accession>A0A9W8EFV4</accession>
<dbReference type="InterPro" id="IPR007941">
    <property type="entry name" value="DUF726"/>
</dbReference>
<evidence type="ECO:0000313" key="7">
    <source>
        <dbReference type="EMBL" id="KAJ1998524.1"/>
    </source>
</evidence>
<gene>
    <name evidence="7" type="primary">TMCO4</name>
    <name evidence="7" type="ORF">H4R26_005427</name>
</gene>
<dbReference type="Pfam" id="PF05277">
    <property type="entry name" value="DUF726"/>
    <property type="match status" value="1"/>
</dbReference>